<reference evidence="3" key="1">
    <citation type="journal article" date="2013" name="J. Plant Res.">
        <title>Effect of fungi and light on seed germination of three Opuntia species from semiarid lands of central Mexico.</title>
        <authorList>
            <person name="Delgado-Sanchez P."/>
            <person name="Jimenez-Bremont J.F."/>
            <person name="Guerrero-Gonzalez Mde L."/>
            <person name="Flores J."/>
        </authorList>
    </citation>
    <scope>NUCLEOTIDE SEQUENCE</scope>
    <source>
        <tissue evidence="3">Cladode</tissue>
    </source>
</reference>
<accession>A0A7C9EQW5</accession>
<proteinExistence type="predicted"/>
<keyword evidence="2" id="KW-0067">ATP-binding</keyword>
<evidence type="ECO:0000256" key="2">
    <source>
        <dbReference type="ARBA" id="ARBA00022840"/>
    </source>
</evidence>
<dbReference type="EMBL" id="GISG01264538">
    <property type="protein sequence ID" value="MBA4674842.1"/>
    <property type="molecule type" value="Transcribed_RNA"/>
</dbReference>
<dbReference type="AlphaFoldDB" id="A0A7C9EQW5"/>
<evidence type="ECO:0000313" key="3">
    <source>
        <dbReference type="EMBL" id="MBA4674842.1"/>
    </source>
</evidence>
<organism evidence="3">
    <name type="scientific">Opuntia streptacantha</name>
    <name type="common">Prickly pear cactus</name>
    <name type="synonym">Opuntia cardona</name>
    <dbReference type="NCBI Taxonomy" id="393608"/>
    <lineage>
        <taxon>Eukaryota</taxon>
        <taxon>Viridiplantae</taxon>
        <taxon>Streptophyta</taxon>
        <taxon>Embryophyta</taxon>
        <taxon>Tracheophyta</taxon>
        <taxon>Spermatophyta</taxon>
        <taxon>Magnoliopsida</taxon>
        <taxon>eudicotyledons</taxon>
        <taxon>Gunneridae</taxon>
        <taxon>Pentapetalae</taxon>
        <taxon>Caryophyllales</taxon>
        <taxon>Cactineae</taxon>
        <taxon>Cactaceae</taxon>
        <taxon>Opuntioideae</taxon>
        <taxon>Opuntia</taxon>
    </lineage>
</organism>
<dbReference type="PANTHER" id="PTHR45644:SF85">
    <property type="entry name" value="P-LOOP CONTAINING NUCLEOSIDE TRIPHOSPHATE HYDROLASES SUPERFAMILY PROTEIN"/>
    <property type="match status" value="1"/>
</dbReference>
<protein>
    <submittedName>
        <fullName evidence="3">Uncharacterized protein</fullName>
    </submittedName>
</protein>
<reference evidence="3" key="2">
    <citation type="submission" date="2020-07" db="EMBL/GenBank/DDBJ databases">
        <authorList>
            <person name="Vera ALvarez R."/>
            <person name="Arias-Moreno D.M."/>
            <person name="Jimenez-Jacinto V."/>
            <person name="Jimenez-Bremont J.F."/>
            <person name="Swaminathan K."/>
            <person name="Moose S.P."/>
            <person name="Guerrero-Gonzalez M.L."/>
            <person name="Marino-Ramirez L."/>
            <person name="Landsman D."/>
            <person name="Rodriguez-Kessler M."/>
            <person name="Delgado-Sanchez P."/>
        </authorList>
    </citation>
    <scope>NUCLEOTIDE SEQUENCE</scope>
    <source>
        <tissue evidence="3">Cladode</tissue>
    </source>
</reference>
<evidence type="ECO:0000256" key="1">
    <source>
        <dbReference type="ARBA" id="ARBA00022741"/>
    </source>
</evidence>
<dbReference type="GO" id="GO:0005741">
    <property type="term" value="C:mitochondrial outer membrane"/>
    <property type="evidence" value="ECO:0007669"/>
    <property type="project" value="TreeGrafter"/>
</dbReference>
<dbReference type="GO" id="GO:0005524">
    <property type="term" value="F:ATP binding"/>
    <property type="evidence" value="ECO:0007669"/>
    <property type="project" value="UniProtKB-KW"/>
</dbReference>
<sequence>MEQKGVLLSALSVGVGVGVGLGLASGKTLGKWVGSNPALDSLSADQIELELMKLVAHGKDFVVTFDTFPYYLSEQTKTLLTSAAFVHLKHAEVSKFTKNLSPGSRTVLLSGPTELYQQSVAKALAHYFEAELLLLDVADFSIKMQNKYGCAKKEPTKASRMEISMQMFHRTLIYYSWLDPGRQPLVEPS</sequence>
<dbReference type="InterPro" id="IPR051701">
    <property type="entry name" value="Mito_OM_Translocase_MSP1"/>
</dbReference>
<dbReference type="PANTHER" id="PTHR45644">
    <property type="entry name" value="AAA ATPASE, PUTATIVE (AFU_ORTHOLOGUE AFUA_2G12920)-RELATED-RELATED"/>
    <property type="match status" value="1"/>
</dbReference>
<name>A0A7C9EQW5_OPUST</name>
<keyword evidence="1" id="KW-0547">Nucleotide-binding</keyword>